<dbReference type="Proteomes" id="UP000265520">
    <property type="component" value="Unassembled WGS sequence"/>
</dbReference>
<organism evidence="2 3">
    <name type="scientific">Trifolium medium</name>
    <dbReference type="NCBI Taxonomy" id="97028"/>
    <lineage>
        <taxon>Eukaryota</taxon>
        <taxon>Viridiplantae</taxon>
        <taxon>Streptophyta</taxon>
        <taxon>Embryophyta</taxon>
        <taxon>Tracheophyta</taxon>
        <taxon>Spermatophyta</taxon>
        <taxon>Magnoliopsida</taxon>
        <taxon>eudicotyledons</taxon>
        <taxon>Gunneridae</taxon>
        <taxon>Pentapetalae</taxon>
        <taxon>rosids</taxon>
        <taxon>fabids</taxon>
        <taxon>Fabales</taxon>
        <taxon>Fabaceae</taxon>
        <taxon>Papilionoideae</taxon>
        <taxon>50 kb inversion clade</taxon>
        <taxon>NPAAA clade</taxon>
        <taxon>Hologalegina</taxon>
        <taxon>IRL clade</taxon>
        <taxon>Trifolieae</taxon>
        <taxon>Trifolium</taxon>
    </lineage>
</organism>
<protein>
    <submittedName>
        <fullName evidence="2">Uncharacterized protein</fullName>
    </submittedName>
</protein>
<evidence type="ECO:0000313" key="2">
    <source>
        <dbReference type="EMBL" id="MCI71514.1"/>
    </source>
</evidence>
<reference evidence="2 3" key="1">
    <citation type="journal article" date="2018" name="Front. Plant Sci.">
        <title>Red Clover (Trifolium pratense) and Zigzag Clover (T. medium) - A Picture of Genomic Similarities and Differences.</title>
        <authorList>
            <person name="Dluhosova J."/>
            <person name="Istvanek J."/>
            <person name="Nedelnik J."/>
            <person name="Repkova J."/>
        </authorList>
    </citation>
    <scope>NUCLEOTIDE SEQUENCE [LARGE SCALE GENOMIC DNA]</scope>
    <source>
        <strain evidence="3">cv. 10/8</strain>
        <tissue evidence="2">Leaf</tissue>
    </source>
</reference>
<evidence type="ECO:0000313" key="3">
    <source>
        <dbReference type="Proteomes" id="UP000265520"/>
    </source>
</evidence>
<dbReference type="AlphaFoldDB" id="A0A392UFP8"/>
<name>A0A392UFP8_9FABA</name>
<keyword evidence="3" id="KW-1185">Reference proteome</keyword>
<comment type="caution">
    <text evidence="2">The sequence shown here is derived from an EMBL/GenBank/DDBJ whole genome shotgun (WGS) entry which is preliminary data.</text>
</comment>
<feature type="region of interest" description="Disordered" evidence="1">
    <location>
        <begin position="1"/>
        <end position="32"/>
    </location>
</feature>
<evidence type="ECO:0000256" key="1">
    <source>
        <dbReference type="SAM" id="MobiDB-lite"/>
    </source>
</evidence>
<dbReference type="EMBL" id="LXQA010797640">
    <property type="protein sequence ID" value="MCI71514.1"/>
    <property type="molecule type" value="Genomic_DNA"/>
</dbReference>
<feature type="non-terminal residue" evidence="2">
    <location>
        <position position="1"/>
    </location>
</feature>
<sequence length="32" mass="3394">DATLVGLPDGLTDSRLSSAHMAGRQLKRRLAS</sequence>
<proteinExistence type="predicted"/>
<accession>A0A392UFP8</accession>